<feature type="region of interest" description="Disordered" evidence="1">
    <location>
        <begin position="71"/>
        <end position="91"/>
    </location>
</feature>
<evidence type="ECO:0000256" key="1">
    <source>
        <dbReference type="SAM" id="MobiDB-lite"/>
    </source>
</evidence>
<protein>
    <submittedName>
        <fullName evidence="2">Uncharacterized protein</fullName>
    </submittedName>
</protein>
<feature type="region of interest" description="Disordered" evidence="1">
    <location>
        <begin position="1"/>
        <end position="21"/>
    </location>
</feature>
<evidence type="ECO:0000313" key="3">
    <source>
        <dbReference type="Proteomes" id="UP000298213"/>
    </source>
</evidence>
<dbReference type="EMBL" id="SPDV01000001">
    <property type="protein sequence ID" value="TFI60172.1"/>
    <property type="molecule type" value="Genomic_DNA"/>
</dbReference>
<organism evidence="2 3">
    <name type="scientific">Sphingomonas parva</name>
    <dbReference type="NCBI Taxonomy" id="2555898"/>
    <lineage>
        <taxon>Bacteria</taxon>
        <taxon>Pseudomonadati</taxon>
        <taxon>Pseudomonadota</taxon>
        <taxon>Alphaproteobacteria</taxon>
        <taxon>Sphingomonadales</taxon>
        <taxon>Sphingomonadaceae</taxon>
        <taxon>Sphingomonas</taxon>
    </lineage>
</organism>
<dbReference type="AlphaFoldDB" id="A0A4Y8ZXK7"/>
<sequence length="91" mass="9805">MEEDAAAMLSWLSGKKGQDPVEDAHQVRCRMGVHERSAIVAEGRDLYSTCTHCGRRLVRVGGDWRVAVGAGGAEGLGESRQTGQLRRGSSH</sequence>
<proteinExistence type="predicted"/>
<accession>A0A4Y8ZXK7</accession>
<dbReference type="Proteomes" id="UP000298213">
    <property type="component" value="Unassembled WGS sequence"/>
</dbReference>
<keyword evidence="3" id="KW-1185">Reference proteome</keyword>
<comment type="caution">
    <text evidence="2">The sequence shown here is derived from an EMBL/GenBank/DDBJ whole genome shotgun (WGS) entry which is preliminary data.</text>
</comment>
<evidence type="ECO:0000313" key="2">
    <source>
        <dbReference type="EMBL" id="TFI60172.1"/>
    </source>
</evidence>
<reference evidence="2 3" key="1">
    <citation type="submission" date="2019-03" db="EMBL/GenBank/DDBJ databases">
        <title>Genome sequence of Sphingomonas sp. 17J27-24.</title>
        <authorList>
            <person name="Kim M."/>
            <person name="Maeng S."/>
            <person name="Sathiyaraj S."/>
        </authorList>
    </citation>
    <scope>NUCLEOTIDE SEQUENCE [LARGE SCALE GENOMIC DNA]</scope>
    <source>
        <strain evidence="2 3">17J27-24</strain>
    </source>
</reference>
<dbReference type="RefSeq" id="WP_135082510.1">
    <property type="nucleotide sequence ID" value="NZ_SPDV01000001.1"/>
</dbReference>
<name>A0A4Y8ZXK7_9SPHN</name>
<gene>
    <name evidence="2" type="ORF">E2493_00195</name>
</gene>